<dbReference type="InterPro" id="IPR006140">
    <property type="entry name" value="D-isomer_DH_NAD-bd"/>
</dbReference>
<dbReference type="CDD" id="cd12173">
    <property type="entry name" value="PGDH_4"/>
    <property type="match status" value="1"/>
</dbReference>
<dbReference type="Proteomes" id="UP001164803">
    <property type="component" value="Chromosome"/>
</dbReference>
<dbReference type="Gene3D" id="3.40.50.720">
    <property type="entry name" value="NAD(P)-binding Rossmann-like Domain"/>
    <property type="match status" value="2"/>
</dbReference>
<dbReference type="InterPro" id="IPR050857">
    <property type="entry name" value="D-2-hydroxyacid_DH"/>
</dbReference>
<dbReference type="Pfam" id="PF00389">
    <property type="entry name" value="2-Hacid_dh"/>
    <property type="match status" value="1"/>
</dbReference>
<sequence length="315" mass="34717">MADIVICEDLWHPLPSWLEEKYTVAYHAGLYLDPKRLAEVAEEAKALVVRNQTRVEHALLASLRNLRAVGRLGVGLDNINLAACRNADVQVVAARGCNANAVAEYVFAAMFLHRRHLHEADELIRKGKWAREESIGFELSGKTLGLIGVGDIGQRVAVRARAMGMNVLAYDPFLYASSMLVQDFAVKPCDMETVCQQADIISIHVPLTDDTYHLIGRTEFSMMKTNVMLINTARGGIVDEEALHSALLDCPDRFAVLDVREHEPPVNDQLVQLANTLFTPHVAGITFESSARVADFVLRGIDDVLSGRFAQGVVS</sequence>
<evidence type="ECO:0000313" key="7">
    <source>
        <dbReference type="EMBL" id="WAH37641.1"/>
    </source>
</evidence>
<keyword evidence="2 4" id="KW-0560">Oxidoreductase</keyword>
<dbReference type="PANTHER" id="PTHR42789">
    <property type="entry name" value="D-ISOMER SPECIFIC 2-HYDROXYACID DEHYDROGENASE FAMILY PROTEIN (AFU_ORTHOLOGUE AFUA_6G10090)"/>
    <property type="match status" value="1"/>
</dbReference>
<dbReference type="EMBL" id="CP104064">
    <property type="protein sequence ID" value="WAH37641.1"/>
    <property type="molecule type" value="Genomic_DNA"/>
</dbReference>
<dbReference type="InterPro" id="IPR029753">
    <property type="entry name" value="D-isomer_DH_CS"/>
</dbReference>
<evidence type="ECO:0000313" key="8">
    <source>
        <dbReference type="Proteomes" id="UP001164803"/>
    </source>
</evidence>
<reference evidence="7" key="1">
    <citation type="submission" date="2022-08" db="EMBL/GenBank/DDBJ databases">
        <title>Alicyclobacillus dauci DSM2870, complete genome.</title>
        <authorList>
            <person name="Wang Q."/>
            <person name="Cai R."/>
            <person name="Wang Z."/>
        </authorList>
    </citation>
    <scope>NUCLEOTIDE SEQUENCE</scope>
    <source>
        <strain evidence="7">DSM 28700</strain>
    </source>
</reference>
<proteinExistence type="inferred from homology"/>
<gene>
    <name evidence="7" type="ORF">NZD86_03685</name>
</gene>
<evidence type="ECO:0000259" key="6">
    <source>
        <dbReference type="Pfam" id="PF02826"/>
    </source>
</evidence>
<comment type="similarity">
    <text evidence="1 4">Belongs to the D-isomer specific 2-hydroxyacid dehydrogenase family.</text>
</comment>
<keyword evidence="3" id="KW-0520">NAD</keyword>
<evidence type="ECO:0000256" key="1">
    <source>
        <dbReference type="ARBA" id="ARBA00005854"/>
    </source>
</evidence>
<dbReference type="RefSeq" id="WP_268045151.1">
    <property type="nucleotide sequence ID" value="NZ_CP104064.1"/>
</dbReference>
<dbReference type="SUPFAM" id="SSF52283">
    <property type="entry name" value="Formate/glycerate dehydrogenase catalytic domain-like"/>
    <property type="match status" value="1"/>
</dbReference>
<evidence type="ECO:0000256" key="4">
    <source>
        <dbReference type="RuleBase" id="RU003719"/>
    </source>
</evidence>
<accession>A0ABY6Z5P4</accession>
<dbReference type="PROSITE" id="PS00671">
    <property type="entry name" value="D_2_HYDROXYACID_DH_3"/>
    <property type="match status" value="1"/>
</dbReference>
<protein>
    <submittedName>
        <fullName evidence="7">Hydroxyacid dehydrogenase</fullName>
    </submittedName>
</protein>
<dbReference type="InterPro" id="IPR006139">
    <property type="entry name" value="D-isomer_2_OHA_DH_cat_dom"/>
</dbReference>
<dbReference type="PROSITE" id="PS00670">
    <property type="entry name" value="D_2_HYDROXYACID_DH_2"/>
    <property type="match status" value="1"/>
</dbReference>
<evidence type="ECO:0000256" key="2">
    <source>
        <dbReference type="ARBA" id="ARBA00023002"/>
    </source>
</evidence>
<evidence type="ECO:0000259" key="5">
    <source>
        <dbReference type="Pfam" id="PF00389"/>
    </source>
</evidence>
<dbReference type="SUPFAM" id="SSF51735">
    <property type="entry name" value="NAD(P)-binding Rossmann-fold domains"/>
    <property type="match status" value="1"/>
</dbReference>
<dbReference type="InterPro" id="IPR036291">
    <property type="entry name" value="NAD(P)-bd_dom_sf"/>
</dbReference>
<organism evidence="7 8">
    <name type="scientific">Alicyclobacillus dauci</name>
    <dbReference type="NCBI Taxonomy" id="1475485"/>
    <lineage>
        <taxon>Bacteria</taxon>
        <taxon>Bacillati</taxon>
        <taxon>Bacillota</taxon>
        <taxon>Bacilli</taxon>
        <taxon>Bacillales</taxon>
        <taxon>Alicyclobacillaceae</taxon>
        <taxon>Alicyclobacillus</taxon>
    </lineage>
</organism>
<evidence type="ECO:0000256" key="3">
    <source>
        <dbReference type="ARBA" id="ARBA00023027"/>
    </source>
</evidence>
<dbReference type="PANTHER" id="PTHR42789:SF1">
    <property type="entry name" value="D-ISOMER SPECIFIC 2-HYDROXYACID DEHYDROGENASE FAMILY PROTEIN (AFU_ORTHOLOGUE AFUA_6G10090)"/>
    <property type="match status" value="1"/>
</dbReference>
<feature type="domain" description="D-isomer specific 2-hydroxyacid dehydrogenase catalytic" evidence="5">
    <location>
        <begin position="16"/>
        <end position="314"/>
    </location>
</feature>
<name>A0ABY6Z5P4_9BACL</name>
<keyword evidence="8" id="KW-1185">Reference proteome</keyword>
<feature type="domain" description="D-isomer specific 2-hydroxyacid dehydrogenase NAD-binding" evidence="6">
    <location>
        <begin position="108"/>
        <end position="283"/>
    </location>
</feature>
<dbReference type="Pfam" id="PF02826">
    <property type="entry name" value="2-Hacid_dh_C"/>
    <property type="match status" value="1"/>
</dbReference>